<comment type="caution">
    <text evidence="3">The sequence shown here is derived from an EMBL/GenBank/DDBJ whole genome shotgun (WGS) entry which is preliminary data.</text>
</comment>
<evidence type="ECO:0000313" key="4">
    <source>
        <dbReference type="Proteomes" id="UP001157938"/>
    </source>
</evidence>
<accession>A0AAV0UVG7</accession>
<dbReference type="InterPro" id="IPR016181">
    <property type="entry name" value="Acyl_CoA_acyltransferase"/>
</dbReference>
<name>A0AAV0UVG7_9STRA</name>
<protein>
    <recommendedName>
        <fullName evidence="1">N-acetyltransferase domain-containing protein</fullName>
    </recommendedName>
</protein>
<evidence type="ECO:0000313" key="3">
    <source>
        <dbReference type="EMBL" id="CAI5740932.1"/>
    </source>
</evidence>
<dbReference type="CDD" id="cd04301">
    <property type="entry name" value="NAT_SF"/>
    <property type="match status" value="1"/>
</dbReference>
<keyword evidence="4" id="KW-1185">Reference proteome</keyword>
<dbReference type="GO" id="GO:0016747">
    <property type="term" value="F:acyltransferase activity, transferring groups other than amino-acyl groups"/>
    <property type="evidence" value="ECO:0007669"/>
    <property type="project" value="InterPro"/>
</dbReference>
<sequence>MAKVLPDDPTSRHLVAFVGDGPMGITRWRPATEESGQVAIIEYLGIVGNKRRQGYAKRFLRVVIKDIEAMYAQQPTHPQSLIAYVPQYDTFAGVRLFQSLGFQPTPKEEMAYDSSLLRMRIAWMQPLLDYQPRAKD</sequence>
<dbReference type="EMBL" id="CAKLBC010000004">
    <property type="protein sequence ID" value="CAH0484447.1"/>
    <property type="molecule type" value="Genomic_DNA"/>
</dbReference>
<reference evidence="2 4" key="1">
    <citation type="submission" date="2021-11" db="EMBL/GenBank/DDBJ databases">
        <authorList>
            <person name="Islam A."/>
            <person name="Islam S."/>
            <person name="Flora M.S."/>
            <person name="Rahman M."/>
            <person name="Ziaur R.M."/>
            <person name="Epstein J.H."/>
            <person name="Hassan M."/>
            <person name="Klassen M."/>
            <person name="Woodard K."/>
            <person name="Webb A."/>
            <person name="Webby R.J."/>
            <person name="El Zowalaty M.E."/>
        </authorList>
    </citation>
    <scope>NUCLEOTIDE SEQUENCE [LARGE SCALE GENOMIC DNA]</scope>
    <source>
        <strain evidence="2">Pf1</strain>
    </source>
</reference>
<dbReference type="EMBL" id="CANTFK010000994">
    <property type="protein sequence ID" value="CAI5740932.1"/>
    <property type="molecule type" value="Genomic_DNA"/>
</dbReference>
<feature type="domain" description="N-acetyltransferase" evidence="1">
    <location>
        <begin position="1"/>
        <end position="124"/>
    </location>
</feature>
<dbReference type="Gene3D" id="3.40.630.30">
    <property type="match status" value="1"/>
</dbReference>
<evidence type="ECO:0000259" key="1">
    <source>
        <dbReference type="PROSITE" id="PS51186"/>
    </source>
</evidence>
<dbReference type="Proteomes" id="UP001157938">
    <property type="component" value="Unassembled WGS sequence"/>
</dbReference>
<proteinExistence type="predicted"/>
<dbReference type="InterPro" id="IPR000182">
    <property type="entry name" value="GNAT_dom"/>
</dbReference>
<reference evidence="3" key="2">
    <citation type="submission" date="2022-12" db="EMBL/GenBank/DDBJ databases">
        <authorList>
            <person name="Webb A."/>
        </authorList>
    </citation>
    <scope>NUCLEOTIDE SEQUENCE</scope>
    <source>
        <strain evidence="3">Pf2</strain>
    </source>
</reference>
<dbReference type="SUPFAM" id="SSF55729">
    <property type="entry name" value="Acyl-CoA N-acyltransferases (Nat)"/>
    <property type="match status" value="1"/>
</dbReference>
<organism evidence="3 5">
    <name type="scientific">Peronospora farinosa</name>
    <dbReference type="NCBI Taxonomy" id="134698"/>
    <lineage>
        <taxon>Eukaryota</taxon>
        <taxon>Sar</taxon>
        <taxon>Stramenopiles</taxon>
        <taxon>Oomycota</taxon>
        <taxon>Peronosporomycetes</taxon>
        <taxon>Peronosporales</taxon>
        <taxon>Peronosporaceae</taxon>
        <taxon>Peronospora</taxon>
    </lineage>
</organism>
<dbReference type="Proteomes" id="UP001159659">
    <property type="component" value="Unassembled WGS sequence"/>
</dbReference>
<evidence type="ECO:0000313" key="2">
    <source>
        <dbReference type="EMBL" id="CAH0484447.1"/>
    </source>
</evidence>
<dbReference type="AlphaFoldDB" id="A0AAV0UVG7"/>
<dbReference type="PROSITE" id="PS51186">
    <property type="entry name" value="GNAT"/>
    <property type="match status" value="1"/>
</dbReference>
<gene>
    <name evidence="2" type="ORF">PFR001_LOCUS208</name>
    <name evidence="3" type="ORF">PFR002_LOCUS9416</name>
</gene>
<evidence type="ECO:0000313" key="5">
    <source>
        <dbReference type="Proteomes" id="UP001159659"/>
    </source>
</evidence>